<evidence type="ECO:0000313" key="5">
    <source>
        <dbReference type="EMBL" id="MCA9383091.1"/>
    </source>
</evidence>
<evidence type="ECO:0000256" key="3">
    <source>
        <dbReference type="ARBA" id="ARBA00022801"/>
    </source>
</evidence>
<evidence type="ECO:0000256" key="2">
    <source>
        <dbReference type="ARBA" id="ARBA00022670"/>
    </source>
</evidence>
<dbReference type="SUPFAM" id="SSF52317">
    <property type="entry name" value="Class I glutamine amidotransferase-like"/>
    <property type="match status" value="1"/>
</dbReference>
<dbReference type="GO" id="GO:0006508">
    <property type="term" value="P:proteolysis"/>
    <property type="evidence" value="ECO:0007669"/>
    <property type="project" value="UniProtKB-KW"/>
</dbReference>
<dbReference type="Pfam" id="PF03575">
    <property type="entry name" value="Peptidase_S51"/>
    <property type="match status" value="1"/>
</dbReference>
<protein>
    <submittedName>
        <fullName evidence="5">Type 1 glutamine amidotransferase-like domain-containing protein</fullName>
    </submittedName>
</protein>
<dbReference type="InterPro" id="IPR005320">
    <property type="entry name" value="Peptidase_S51"/>
</dbReference>
<dbReference type="PANTHER" id="PTHR20842:SF0">
    <property type="entry name" value="ALPHA-ASPARTYL DIPEPTIDASE"/>
    <property type="match status" value="1"/>
</dbReference>
<gene>
    <name evidence="5" type="ORF">KC909_01880</name>
</gene>
<name>A0A955L4Y5_9BACT</name>
<evidence type="ECO:0000313" key="6">
    <source>
        <dbReference type="Proteomes" id="UP000783287"/>
    </source>
</evidence>
<evidence type="ECO:0000256" key="4">
    <source>
        <dbReference type="ARBA" id="ARBA00022825"/>
    </source>
</evidence>
<comment type="caution">
    <text evidence="5">The sequence shown here is derived from an EMBL/GenBank/DDBJ whole genome shotgun (WGS) entry which is preliminary data.</text>
</comment>
<organism evidence="5 6">
    <name type="scientific">Candidatus Dojkabacteria bacterium</name>
    <dbReference type="NCBI Taxonomy" id="2099670"/>
    <lineage>
        <taxon>Bacteria</taxon>
        <taxon>Candidatus Dojkabacteria</taxon>
    </lineage>
</organism>
<sequence length="199" mass="22581">MAKLVLFSQPEETVLEKLKLELFVDKSSNLNFVYMPSNGINKGSKKYAPIWERLVKENSNYNFIKVDNSLDGKDIEDEKQKIRNADTLFITGGNTFTLLRNLKRTGMDQLIIDFAAKQDKILAGFSAGALIMTPTIKIVEYKQTDINEVGLDNLDALGIVPFEVSPHYSDKWKTVIDSYRQTTVNEVKLLTDKDLLVLE</sequence>
<accession>A0A955L4Y5</accession>
<reference evidence="5" key="1">
    <citation type="submission" date="2020-04" db="EMBL/GenBank/DDBJ databases">
        <authorList>
            <person name="Zhang T."/>
        </authorList>
    </citation>
    <scope>NUCLEOTIDE SEQUENCE</scope>
    <source>
        <strain evidence="5">HKST-UBA14</strain>
    </source>
</reference>
<keyword evidence="2" id="KW-0645">Protease</keyword>
<comment type="similarity">
    <text evidence="1">Belongs to the peptidase S51 family.</text>
</comment>
<dbReference type="AlphaFoldDB" id="A0A955L4Y5"/>
<keyword evidence="5" id="KW-0315">Glutamine amidotransferase</keyword>
<keyword evidence="4" id="KW-0720">Serine protease</keyword>
<dbReference type="InterPro" id="IPR029062">
    <property type="entry name" value="Class_I_gatase-like"/>
</dbReference>
<keyword evidence="3" id="KW-0378">Hydrolase</keyword>
<dbReference type="Proteomes" id="UP000783287">
    <property type="component" value="Unassembled WGS sequence"/>
</dbReference>
<reference evidence="5" key="2">
    <citation type="journal article" date="2021" name="Microbiome">
        <title>Successional dynamics and alternative stable states in a saline activated sludge microbial community over 9 years.</title>
        <authorList>
            <person name="Wang Y."/>
            <person name="Ye J."/>
            <person name="Ju F."/>
            <person name="Liu L."/>
            <person name="Boyd J.A."/>
            <person name="Deng Y."/>
            <person name="Parks D.H."/>
            <person name="Jiang X."/>
            <person name="Yin X."/>
            <person name="Woodcroft B.J."/>
            <person name="Tyson G.W."/>
            <person name="Hugenholtz P."/>
            <person name="Polz M.F."/>
            <person name="Zhang T."/>
        </authorList>
    </citation>
    <scope>NUCLEOTIDE SEQUENCE</scope>
    <source>
        <strain evidence="5">HKST-UBA14</strain>
    </source>
</reference>
<dbReference type="Gene3D" id="3.40.50.880">
    <property type="match status" value="1"/>
</dbReference>
<dbReference type="PANTHER" id="PTHR20842">
    <property type="entry name" value="PROTEASE S51 ALPHA-ASPARTYL DIPEPTIDASE"/>
    <property type="match status" value="1"/>
</dbReference>
<proteinExistence type="inferred from homology"/>
<evidence type="ECO:0000256" key="1">
    <source>
        <dbReference type="ARBA" id="ARBA00006534"/>
    </source>
</evidence>
<dbReference type="EMBL" id="JAGQLK010000026">
    <property type="protein sequence ID" value="MCA9383091.1"/>
    <property type="molecule type" value="Genomic_DNA"/>
</dbReference>
<dbReference type="GO" id="GO:0008236">
    <property type="term" value="F:serine-type peptidase activity"/>
    <property type="evidence" value="ECO:0007669"/>
    <property type="project" value="UniProtKB-KW"/>
</dbReference>